<dbReference type="EMBL" id="SMKS01000046">
    <property type="protein sequence ID" value="TDD02687.1"/>
    <property type="molecule type" value="Genomic_DNA"/>
</dbReference>
<organism evidence="3 4">
    <name type="scientific">Saccharopolyspora terrae</name>
    <dbReference type="NCBI Taxonomy" id="2530384"/>
    <lineage>
        <taxon>Bacteria</taxon>
        <taxon>Bacillati</taxon>
        <taxon>Actinomycetota</taxon>
        <taxon>Actinomycetes</taxon>
        <taxon>Pseudonocardiales</taxon>
        <taxon>Pseudonocardiaceae</taxon>
        <taxon>Saccharopolyspora</taxon>
    </lineage>
</organism>
<evidence type="ECO:0000256" key="1">
    <source>
        <dbReference type="ARBA" id="ARBA00023002"/>
    </source>
</evidence>
<proteinExistence type="inferred from homology"/>
<reference evidence="3 4" key="1">
    <citation type="submission" date="2019-03" db="EMBL/GenBank/DDBJ databases">
        <title>Draft genome sequences of novel Actinobacteria.</title>
        <authorList>
            <person name="Sahin N."/>
            <person name="Ay H."/>
            <person name="Saygin H."/>
        </authorList>
    </citation>
    <scope>NUCLEOTIDE SEQUENCE [LARGE SCALE GENOMIC DNA]</scope>
    <source>
        <strain evidence="3 4">16K309</strain>
    </source>
</reference>
<dbReference type="PANTHER" id="PTHR43157">
    <property type="entry name" value="PHOSPHATIDYLINOSITOL-GLYCAN BIOSYNTHESIS CLASS F PROTEIN-RELATED"/>
    <property type="match status" value="1"/>
</dbReference>
<dbReference type="PANTHER" id="PTHR43157:SF31">
    <property type="entry name" value="PHOSPHATIDYLINOSITOL-GLYCAN BIOSYNTHESIS CLASS F PROTEIN"/>
    <property type="match status" value="1"/>
</dbReference>
<comment type="similarity">
    <text evidence="2">Belongs to the short-chain dehydrogenases/reductases (SDR) family.</text>
</comment>
<gene>
    <name evidence="3" type="ORF">E1181_22120</name>
</gene>
<dbReference type="AlphaFoldDB" id="A0A4R4VGA2"/>
<keyword evidence="4" id="KW-1185">Reference proteome</keyword>
<evidence type="ECO:0000313" key="3">
    <source>
        <dbReference type="EMBL" id="TDD02687.1"/>
    </source>
</evidence>
<dbReference type="SUPFAM" id="SSF51735">
    <property type="entry name" value="NAD(P)-binding Rossmann-fold domains"/>
    <property type="match status" value="1"/>
</dbReference>
<dbReference type="Gene3D" id="3.40.50.720">
    <property type="entry name" value="NAD(P)-binding Rossmann-like Domain"/>
    <property type="match status" value="1"/>
</dbReference>
<dbReference type="Pfam" id="PF00106">
    <property type="entry name" value="adh_short"/>
    <property type="match status" value="1"/>
</dbReference>
<protein>
    <submittedName>
        <fullName evidence="3">SDR family NAD(P)-dependent oxidoreductase</fullName>
    </submittedName>
</protein>
<dbReference type="OrthoDB" id="3237043at2"/>
<dbReference type="PRINTS" id="PR00080">
    <property type="entry name" value="SDRFAMILY"/>
</dbReference>
<dbReference type="PRINTS" id="PR00081">
    <property type="entry name" value="GDHRDH"/>
</dbReference>
<accession>A0A4R4VGA2</accession>
<evidence type="ECO:0000256" key="2">
    <source>
        <dbReference type="RuleBase" id="RU000363"/>
    </source>
</evidence>
<dbReference type="RefSeq" id="WP_132677569.1">
    <property type="nucleotide sequence ID" value="NZ_SMKS01000046.1"/>
</dbReference>
<keyword evidence="1" id="KW-0560">Oxidoreductase</keyword>
<dbReference type="GO" id="GO:0016491">
    <property type="term" value="F:oxidoreductase activity"/>
    <property type="evidence" value="ECO:0007669"/>
    <property type="project" value="UniProtKB-KW"/>
</dbReference>
<name>A0A4R4VGA2_9PSEU</name>
<dbReference type="InterPro" id="IPR002347">
    <property type="entry name" value="SDR_fam"/>
</dbReference>
<evidence type="ECO:0000313" key="4">
    <source>
        <dbReference type="Proteomes" id="UP000295674"/>
    </source>
</evidence>
<comment type="caution">
    <text evidence="3">The sequence shown here is derived from an EMBL/GenBank/DDBJ whole genome shotgun (WGS) entry which is preliminary data.</text>
</comment>
<dbReference type="InterPro" id="IPR036291">
    <property type="entry name" value="NAD(P)-bd_dom_sf"/>
</dbReference>
<sequence>MPRTIAITGATDGLGRALALRLASEDVRLVLHGRDAGKVDQVAAEVRARGAAAVTATADLAELAQVSMLADTIGSSVDRLDVLVNNAGIGSGEPDGRERRTSADGHELRFAVNYLATFALTENLLPLLRSSAGDGRAARVVHVASLAQDPLDFDDLMLERDYSGSRAYGQSKLAQIMHSFDLAERFAPNELAATCLHPATFMPTKIVLSEVGRSSDSLETGVEATRRLAVDESAEGVTGQFFDRLRPARAHAQAYDAEARSTLRARTLALV</sequence>
<dbReference type="Proteomes" id="UP000295674">
    <property type="component" value="Unassembled WGS sequence"/>
</dbReference>